<keyword evidence="7" id="KW-0863">Zinc-finger</keyword>
<dbReference type="Pfam" id="PF22811">
    <property type="entry name" value="Zn_ribbon_NrdR"/>
    <property type="match status" value="1"/>
</dbReference>
<organism evidence="9 10">
    <name type="scientific">Candidatus Shapirobacteria bacterium CG10_big_fil_rev_8_21_14_0_10_40_9</name>
    <dbReference type="NCBI Taxonomy" id="1974888"/>
    <lineage>
        <taxon>Bacteria</taxon>
        <taxon>Candidatus Shapironibacteriota</taxon>
    </lineage>
</organism>
<dbReference type="PANTHER" id="PTHR30455:SF2">
    <property type="entry name" value="TRANSCRIPTIONAL REPRESSOR NRDR"/>
    <property type="match status" value="1"/>
</dbReference>
<evidence type="ECO:0000256" key="5">
    <source>
        <dbReference type="ARBA" id="ARBA00023125"/>
    </source>
</evidence>
<evidence type="ECO:0000313" key="10">
    <source>
        <dbReference type="Proteomes" id="UP000231474"/>
    </source>
</evidence>
<keyword evidence="1 7" id="KW-0678">Repressor</keyword>
<dbReference type="GO" id="GO:0045892">
    <property type="term" value="P:negative regulation of DNA-templated transcription"/>
    <property type="evidence" value="ECO:0007669"/>
    <property type="project" value="UniProtKB-UniRule"/>
</dbReference>
<keyword evidence="7" id="KW-0479">Metal-binding</keyword>
<dbReference type="GO" id="GO:0008270">
    <property type="term" value="F:zinc ion binding"/>
    <property type="evidence" value="ECO:0007669"/>
    <property type="project" value="UniProtKB-UniRule"/>
</dbReference>
<protein>
    <recommendedName>
        <fullName evidence="7">Transcriptional repressor NrdR</fullName>
    </recommendedName>
</protein>
<dbReference type="GO" id="GO:0005524">
    <property type="term" value="F:ATP binding"/>
    <property type="evidence" value="ECO:0007669"/>
    <property type="project" value="UniProtKB-UniRule"/>
</dbReference>
<dbReference type="EMBL" id="PFEK01000015">
    <property type="protein sequence ID" value="PJE67715.1"/>
    <property type="molecule type" value="Genomic_DNA"/>
</dbReference>
<evidence type="ECO:0000256" key="3">
    <source>
        <dbReference type="ARBA" id="ARBA00022840"/>
    </source>
</evidence>
<comment type="similarity">
    <text evidence="7">Belongs to the NrdR family.</text>
</comment>
<dbReference type="InterPro" id="IPR003796">
    <property type="entry name" value="RNR_NrdR-like"/>
</dbReference>
<dbReference type="GO" id="GO:0003677">
    <property type="term" value="F:DNA binding"/>
    <property type="evidence" value="ECO:0007669"/>
    <property type="project" value="UniProtKB-KW"/>
</dbReference>
<gene>
    <name evidence="7" type="primary">nrdR</name>
    <name evidence="9" type="ORF">COU95_00900</name>
</gene>
<evidence type="ECO:0000256" key="6">
    <source>
        <dbReference type="ARBA" id="ARBA00023163"/>
    </source>
</evidence>
<evidence type="ECO:0000256" key="7">
    <source>
        <dbReference type="HAMAP-Rule" id="MF_00440"/>
    </source>
</evidence>
<evidence type="ECO:0000313" key="9">
    <source>
        <dbReference type="EMBL" id="PJE67715.1"/>
    </source>
</evidence>
<evidence type="ECO:0000256" key="4">
    <source>
        <dbReference type="ARBA" id="ARBA00023015"/>
    </source>
</evidence>
<evidence type="ECO:0000256" key="2">
    <source>
        <dbReference type="ARBA" id="ARBA00022741"/>
    </source>
</evidence>
<dbReference type="Proteomes" id="UP000231474">
    <property type="component" value="Unassembled WGS sequence"/>
</dbReference>
<evidence type="ECO:0000256" key="1">
    <source>
        <dbReference type="ARBA" id="ARBA00022491"/>
    </source>
</evidence>
<name>A0A2M8L454_9BACT</name>
<dbReference type="PANTHER" id="PTHR30455">
    <property type="entry name" value="TRANSCRIPTIONAL REPRESSOR NRDR"/>
    <property type="match status" value="1"/>
</dbReference>
<dbReference type="AlphaFoldDB" id="A0A2M8L454"/>
<feature type="domain" description="ATP-cone" evidence="8">
    <location>
        <begin position="77"/>
        <end position="167"/>
    </location>
</feature>
<dbReference type="Pfam" id="PF03477">
    <property type="entry name" value="ATP-cone"/>
    <property type="match status" value="1"/>
</dbReference>
<keyword evidence="6 7" id="KW-0804">Transcription</keyword>
<feature type="zinc finger region" evidence="7">
    <location>
        <begin position="31"/>
        <end position="62"/>
    </location>
</feature>
<reference evidence="10" key="1">
    <citation type="submission" date="2017-09" db="EMBL/GenBank/DDBJ databases">
        <title>Depth-based differentiation of microbial function through sediment-hosted aquifers and enrichment of novel symbionts in the deep terrestrial subsurface.</title>
        <authorList>
            <person name="Probst A.J."/>
            <person name="Ladd B."/>
            <person name="Jarett J.K."/>
            <person name="Geller-Mcgrath D.E."/>
            <person name="Sieber C.M.K."/>
            <person name="Emerson J.B."/>
            <person name="Anantharaman K."/>
            <person name="Thomas B.C."/>
            <person name="Malmstrom R."/>
            <person name="Stieglmeier M."/>
            <person name="Klingl A."/>
            <person name="Woyke T."/>
            <person name="Ryan C.M."/>
            <person name="Banfield J.F."/>
        </authorList>
    </citation>
    <scope>NUCLEOTIDE SEQUENCE [LARGE SCALE GENOMIC DNA]</scope>
</reference>
<keyword evidence="5 7" id="KW-0238">DNA-binding</keyword>
<comment type="caution">
    <text evidence="9">The sequence shown here is derived from an EMBL/GenBank/DDBJ whole genome shotgun (WGS) entry which is preliminary data.</text>
</comment>
<dbReference type="PROSITE" id="PS51161">
    <property type="entry name" value="ATP_CONE"/>
    <property type="match status" value="1"/>
</dbReference>
<keyword evidence="3 7" id="KW-0067">ATP-binding</keyword>
<dbReference type="HAMAP" id="MF_00440">
    <property type="entry name" value="NrdR"/>
    <property type="match status" value="1"/>
</dbReference>
<accession>A0A2M8L454</accession>
<dbReference type="NCBIfam" id="TIGR00244">
    <property type="entry name" value="transcriptional regulator NrdR"/>
    <property type="match status" value="1"/>
</dbReference>
<comment type="function">
    <text evidence="7">Negatively regulates transcription of bacterial ribonucleotide reductase nrd genes and operons by binding to NrdR-boxes.</text>
</comment>
<dbReference type="InterPro" id="IPR005144">
    <property type="entry name" value="ATP-cone_dom"/>
</dbReference>
<comment type="cofactor">
    <cofactor evidence="7">
        <name>Zn(2+)</name>
        <dbReference type="ChEBI" id="CHEBI:29105"/>
    </cofactor>
    <text evidence="7">Binds 1 zinc ion.</text>
</comment>
<sequence>MVFLSSEKILHLVLDISSLKDTKYSIFPMRCPFCQSLNVVVLDSRLRDEGTVVWRRRKCLSCGRRFSSREKIDLSYLVVVKKGERKEPFSREKILMGMVKSFGKRPIPEDKLEKAVDEIVQEIHKLGKSEIKTSLIGNLVLEKLRKLDLVAYIRFASVFKEFKNIETFKKELERLEKKGK</sequence>
<keyword evidence="2 7" id="KW-0547">Nucleotide-binding</keyword>
<keyword evidence="7" id="KW-0862">Zinc</keyword>
<evidence type="ECO:0000259" key="8">
    <source>
        <dbReference type="PROSITE" id="PS51161"/>
    </source>
</evidence>
<proteinExistence type="inferred from homology"/>
<dbReference type="InterPro" id="IPR055173">
    <property type="entry name" value="NrdR-like_N"/>
</dbReference>
<keyword evidence="4 7" id="KW-0805">Transcription regulation</keyword>